<dbReference type="Gene3D" id="3.30.160.60">
    <property type="entry name" value="Classic Zinc Finger"/>
    <property type="match status" value="1"/>
</dbReference>
<name>A0A4S2KMX2_9HYME</name>
<evidence type="ECO:0000313" key="4">
    <source>
        <dbReference type="Proteomes" id="UP000310200"/>
    </source>
</evidence>
<dbReference type="EMBL" id="QBLH01001901">
    <property type="protein sequence ID" value="TGZ50676.1"/>
    <property type="molecule type" value="Genomic_DNA"/>
</dbReference>
<dbReference type="SMART" id="SM00355">
    <property type="entry name" value="ZnF_C2H2"/>
    <property type="match status" value="2"/>
</dbReference>
<protein>
    <submittedName>
        <fullName evidence="3">Zinc finger protein</fullName>
    </submittedName>
</protein>
<keyword evidence="4" id="KW-1185">Reference proteome</keyword>
<evidence type="ECO:0000256" key="1">
    <source>
        <dbReference type="PROSITE-ProRule" id="PRU00042"/>
    </source>
</evidence>
<keyword evidence="1" id="KW-0479">Metal-binding</keyword>
<dbReference type="PROSITE" id="PS00028">
    <property type="entry name" value="ZINC_FINGER_C2H2_1"/>
    <property type="match status" value="2"/>
</dbReference>
<organism evidence="3 4">
    <name type="scientific">Temnothorax longispinosus</name>
    <dbReference type="NCBI Taxonomy" id="300112"/>
    <lineage>
        <taxon>Eukaryota</taxon>
        <taxon>Metazoa</taxon>
        <taxon>Ecdysozoa</taxon>
        <taxon>Arthropoda</taxon>
        <taxon>Hexapoda</taxon>
        <taxon>Insecta</taxon>
        <taxon>Pterygota</taxon>
        <taxon>Neoptera</taxon>
        <taxon>Endopterygota</taxon>
        <taxon>Hymenoptera</taxon>
        <taxon>Apocrita</taxon>
        <taxon>Aculeata</taxon>
        <taxon>Formicoidea</taxon>
        <taxon>Formicidae</taxon>
        <taxon>Myrmicinae</taxon>
        <taxon>Temnothorax</taxon>
    </lineage>
</organism>
<dbReference type="InterPro" id="IPR013087">
    <property type="entry name" value="Znf_C2H2_type"/>
</dbReference>
<sequence length="113" mass="13745">MCLDDHLWNILSRMSRYFSDNKESTPYLRKRTKKTKKMRCAKFSCPNPDCRSAYTCKKNLHSHLRYHCGQKPRFKCPYCDYMCKFKADIRKHIGRKHKNRYVYVIDIIRNVIC</sequence>
<dbReference type="PROSITE" id="PS50157">
    <property type="entry name" value="ZINC_FINGER_C2H2_2"/>
    <property type="match status" value="1"/>
</dbReference>
<feature type="domain" description="C2H2-type" evidence="2">
    <location>
        <begin position="43"/>
        <end position="72"/>
    </location>
</feature>
<proteinExistence type="predicted"/>
<gene>
    <name evidence="3" type="ORF">DBV15_09048</name>
</gene>
<dbReference type="AlphaFoldDB" id="A0A4S2KMX2"/>
<dbReference type="STRING" id="300112.A0A4S2KMX2"/>
<accession>A0A4S2KMX2</accession>
<keyword evidence="1" id="KW-0862">Zinc</keyword>
<dbReference type="GO" id="GO:0008270">
    <property type="term" value="F:zinc ion binding"/>
    <property type="evidence" value="ECO:0007669"/>
    <property type="project" value="UniProtKB-KW"/>
</dbReference>
<dbReference type="Proteomes" id="UP000310200">
    <property type="component" value="Unassembled WGS sequence"/>
</dbReference>
<evidence type="ECO:0000259" key="2">
    <source>
        <dbReference type="PROSITE" id="PS50157"/>
    </source>
</evidence>
<comment type="caution">
    <text evidence="3">The sequence shown here is derived from an EMBL/GenBank/DDBJ whole genome shotgun (WGS) entry which is preliminary data.</text>
</comment>
<reference evidence="3 4" key="1">
    <citation type="journal article" date="2019" name="Philos. Trans. R. Soc. Lond., B, Biol. Sci.">
        <title>Ant behaviour and brain gene expression of defending hosts depend on the ecological success of the intruding social parasite.</title>
        <authorList>
            <person name="Kaur R."/>
            <person name="Stoldt M."/>
            <person name="Jongepier E."/>
            <person name="Feldmeyer B."/>
            <person name="Menzel F."/>
            <person name="Bornberg-Bauer E."/>
            <person name="Foitzik S."/>
        </authorList>
    </citation>
    <scope>NUCLEOTIDE SEQUENCE [LARGE SCALE GENOMIC DNA]</scope>
    <source>
        <tissue evidence="3">Whole body</tissue>
    </source>
</reference>
<evidence type="ECO:0000313" key="3">
    <source>
        <dbReference type="EMBL" id="TGZ50676.1"/>
    </source>
</evidence>
<dbReference type="SUPFAM" id="SSF57667">
    <property type="entry name" value="beta-beta-alpha zinc fingers"/>
    <property type="match status" value="1"/>
</dbReference>
<dbReference type="Pfam" id="PF13909">
    <property type="entry name" value="zf-H2C2_5"/>
    <property type="match status" value="1"/>
</dbReference>
<keyword evidence="1" id="KW-0863">Zinc-finger</keyword>
<dbReference type="InterPro" id="IPR036236">
    <property type="entry name" value="Znf_C2H2_sf"/>
</dbReference>